<evidence type="ECO:0000256" key="14">
    <source>
        <dbReference type="RuleBase" id="RU003615"/>
    </source>
</evidence>
<keyword evidence="20" id="KW-1185">Reference proteome</keyword>
<evidence type="ECO:0000256" key="9">
    <source>
        <dbReference type="ARBA" id="ARBA00022837"/>
    </source>
</evidence>
<organism evidence="19 20">
    <name type="scientific">Tenebrio molitor</name>
    <name type="common">Yellow mealworm beetle</name>
    <dbReference type="NCBI Taxonomy" id="7067"/>
    <lineage>
        <taxon>Eukaryota</taxon>
        <taxon>Metazoa</taxon>
        <taxon>Ecdysozoa</taxon>
        <taxon>Arthropoda</taxon>
        <taxon>Hexapoda</taxon>
        <taxon>Insecta</taxon>
        <taxon>Pterygota</taxon>
        <taxon>Neoptera</taxon>
        <taxon>Endopterygota</taxon>
        <taxon>Coleoptera</taxon>
        <taxon>Polyphaga</taxon>
        <taxon>Cucujiformia</taxon>
        <taxon>Tenebrionidae</taxon>
        <taxon>Tenebrio</taxon>
    </lineage>
</organism>
<evidence type="ECO:0000256" key="13">
    <source>
        <dbReference type="ARBA" id="ARBA00023295"/>
    </source>
</evidence>
<sequence length="1399" mass="154195">MSTVVVLLLWFFVGVYTQKDPNFAGGRNTIVHLFEWKWDDIAAECERFLAPKGYAGVQVSPANENLIISPRPWWERYQPVSYLIITRSGDEAAFVDMTRRCNAVGVRIYVDAVINHMTGFSGTGTAGNSADHDGKNYPGVPFGSGDFHDTCPISNWQDVDNMRNCELNELSDLNQGSDYVRGKIVDFMNHLIDLGVAGFRMDAAKLMYPSDLGVIYSGLKNLNTDYGFPDGARPFIYQEVIDLGEDPISKYDYTDIGAVLEFQYGVYLDNAFQGGNQLANLVNWGPDWNLMPSSDAVVFIDNHDNQRSGGAQILTYKNPKPYKMAIAFMLAHPYGTTRIMSSFYFDNNDQGPPQDADGNLIGPGINDDNTCTNGYVCEHRWSEIYNMVGFKNAVEGTDIANWWSNDAQQIAFGRGNKGFVAFTIDGDLNQHLNTGLPAGTYCDVISGSLSNGACTGKVVTVGDDGYADIYVGIEEYDGALAIHSSVAVLLLCLSVGVFAQKDANFASGRNSIVHLFEWKWNDIADECERFLQPQGFGGVQISPPNEYLVADGRPWWERYQPVSYIINTRSGDESAFTDMTRRCNDAGVRIYVDAVINHMTGMNGVGTSGSSADHDGMNYPAVPYGSGDFHSPCEVNNYQDADNVRNCELVGLRDLNQGSDYVRGVLIDYMNHMIDLGVAGFRVDAAKHMSPGDLSVIFSGLKNLNTDYGFADGARPFIYQEFGVSLGNAFQGGNQLKNLANWGPEWGLLEGLDAVVFVDNHDNQRTGGSQILTYKNPKPYKMAIAFMLAHPYGTTRIMSSFDFTDNDQGPPQDGSGNLISPGINDDNTCSNGYVCEHRWRQVYGMVGFRNAVEGTQVENWWSNDDNQIAFSRGSQGFVAFTNGGDLNQNLNTGLPAGTYCDVISGELSGGSCTGKSVTVGDNGSADISLGSAEDDGVLAIHVNAKLNTIVHLFEWKWSDIASECENFLQHKGYGGVQISPPNENLIIDGRPWWERYQPVSYLLITRSGNKTSFEDMTKRCNAVGIRIYVDAVINHMSGRDGVGTGGSVGNASHLFFPSVPYGPGDFNKKCSINDHDEHVRDRNCELMGLKDLDQGKEYVRQKLVEFMNSLIALGVAGFRVDAARHMWPSDLKNIYSRLKNLETKHGFPENSRPFIYQEVSNMDREYSSLGALVEFNYGKSLSNVFRGNDKLKWLVNWGPQWGLIDGLDAVAFVDNHDTQRDTHTNPLTYKDAKRYKMAVAFMLAHPYGTTRIMSSYKFADSGQGPPADNAGNILSPGFNTCTNGWICEHRWREIYNMVQFRNVVAGTGVANWWSNDDQQIAFCRGDKGFIAFTNWGDVGRDLQTCLPKGIYCDVISGGLVGGNCTGKSVTVRSGGTAFIQLGALEFNGVLAIHAKSKKD</sequence>
<dbReference type="Gene3D" id="2.60.40.1180">
    <property type="entry name" value="Golgi alpha-mannosidase II"/>
    <property type="match status" value="3"/>
</dbReference>
<evidence type="ECO:0000256" key="15">
    <source>
        <dbReference type="SAM" id="MobiDB-lite"/>
    </source>
</evidence>
<comment type="caution">
    <text evidence="19">The sequence shown here is derived from an EMBL/GenBank/DDBJ whole genome shotgun (WGS) entry which is preliminary data.</text>
</comment>
<feature type="signal peptide" evidence="16">
    <location>
        <begin position="1"/>
        <end position="17"/>
    </location>
</feature>
<dbReference type="Gene3D" id="3.20.20.80">
    <property type="entry name" value="Glycosidases"/>
    <property type="match status" value="3"/>
</dbReference>
<dbReference type="InterPro" id="IPR006048">
    <property type="entry name" value="A-amylase/branching_C"/>
</dbReference>
<dbReference type="PRINTS" id="PR00110">
    <property type="entry name" value="ALPHAAMYLASE"/>
</dbReference>
<dbReference type="GO" id="GO:0005975">
    <property type="term" value="P:carbohydrate metabolic process"/>
    <property type="evidence" value="ECO:0007669"/>
    <property type="project" value="InterPro"/>
</dbReference>
<dbReference type="SMART" id="SM00642">
    <property type="entry name" value="Aamy"/>
    <property type="match status" value="3"/>
</dbReference>
<evidence type="ECO:0000256" key="8">
    <source>
        <dbReference type="ARBA" id="ARBA00022801"/>
    </source>
</evidence>
<evidence type="ECO:0000256" key="12">
    <source>
        <dbReference type="ARBA" id="ARBA00023277"/>
    </source>
</evidence>
<name>A0A8J6HEW5_TENMO</name>
<evidence type="ECO:0000259" key="17">
    <source>
        <dbReference type="SMART" id="SM00632"/>
    </source>
</evidence>
<dbReference type="GO" id="GO:0046872">
    <property type="term" value="F:metal ion binding"/>
    <property type="evidence" value="ECO:0007669"/>
    <property type="project" value="UniProtKB-KW"/>
</dbReference>
<dbReference type="InterPro" id="IPR017853">
    <property type="entry name" value="GH"/>
</dbReference>
<feature type="domain" description="Alpha-amylase C-terminal" evidence="17">
    <location>
        <begin position="858"/>
        <end position="945"/>
    </location>
</feature>
<evidence type="ECO:0000256" key="16">
    <source>
        <dbReference type="SAM" id="SignalP"/>
    </source>
</evidence>
<feature type="compositionally biased region" description="Polar residues" evidence="15">
    <location>
        <begin position="801"/>
        <end position="818"/>
    </location>
</feature>
<dbReference type="EC" id="3.2.1.1" evidence="6"/>
<dbReference type="SMART" id="SM00632">
    <property type="entry name" value="Aamy_C"/>
    <property type="match status" value="3"/>
</dbReference>
<comment type="catalytic activity">
    <reaction evidence="1">
        <text>Endohydrolysis of (1-&gt;4)-alpha-D-glucosidic linkages in polysaccharides containing three or more (1-&gt;4)-alpha-linked D-glucose units.</text>
        <dbReference type="EC" id="3.2.1.1"/>
    </reaction>
</comment>
<keyword evidence="9" id="KW-0106">Calcium</keyword>
<keyword evidence="13" id="KW-0326">Glycosidase</keyword>
<dbReference type="EMBL" id="JABDTM020026070">
    <property type="protein sequence ID" value="KAH0812418.1"/>
    <property type="molecule type" value="Genomic_DNA"/>
</dbReference>
<evidence type="ECO:0000256" key="4">
    <source>
        <dbReference type="ARBA" id="ARBA00008061"/>
    </source>
</evidence>
<evidence type="ECO:0000256" key="1">
    <source>
        <dbReference type="ARBA" id="ARBA00000548"/>
    </source>
</evidence>
<evidence type="ECO:0000256" key="5">
    <source>
        <dbReference type="ARBA" id="ARBA00011245"/>
    </source>
</evidence>
<dbReference type="SUPFAM" id="SSF51011">
    <property type="entry name" value="Glycosyl hydrolase domain"/>
    <property type="match status" value="3"/>
</dbReference>
<evidence type="ECO:0000256" key="6">
    <source>
        <dbReference type="ARBA" id="ARBA00012595"/>
    </source>
</evidence>
<evidence type="ECO:0000256" key="11">
    <source>
        <dbReference type="ARBA" id="ARBA00023214"/>
    </source>
</evidence>
<feature type="chain" id="PRO_5035210657" description="alpha-amylase" evidence="16">
    <location>
        <begin position="18"/>
        <end position="1399"/>
    </location>
</feature>
<feature type="domain" description="Glycosyl hydrolase family 13 catalytic" evidence="18">
    <location>
        <begin position="510"/>
        <end position="849"/>
    </location>
</feature>
<protein>
    <recommendedName>
        <fullName evidence="6">alpha-amylase</fullName>
        <ecNumber evidence="6">3.2.1.1</ecNumber>
    </recommendedName>
</protein>
<reference evidence="19" key="2">
    <citation type="submission" date="2021-08" db="EMBL/GenBank/DDBJ databases">
        <authorList>
            <person name="Eriksson T."/>
        </authorList>
    </citation>
    <scope>NUCLEOTIDE SEQUENCE</scope>
    <source>
        <strain evidence="19">Stoneville</strain>
        <tissue evidence="19">Whole head</tissue>
    </source>
</reference>
<dbReference type="PANTHER" id="PTHR43447">
    <property type="entry name" value="ALPHA-AMYLASE"/>
    <property type="match status" value="1"/>
</dbReference>
<comment type="cofactor">
    <cofactor evidence="3">
        <name>chloride</name>
        <dbReference type="ChEBI" id="CHEBI:17996"/>
    </cofactor>
</comment>
<dbReference type="GO" id="GO:0004556">
    <property type="term" value="F:alpha-amylase activity"/>
    <property type="evidence" value="ECO:0007669"/>
    <property type="project" value="UniProtKB-EC"/>
</dbReference>
<dbReference type="InterPro" id="IPR031319">
    <property type="entry name" value="A-amylase_C"/>
</dbReference>
<keyword evidence="8" id="KW-0378">Hydrolase</keyword>
<evidence type="ECO:0000313" key="20">
    <source>
        <dbReference type="Proteomes" id="UP000719412"/>
    </source>
</evidence>
<keyword evidence="12" id="KW-0119">Carbohydrate metabolism</keyword>
<comment type="similarity">
    <text evidence="4 14">Belongs to the glycosyl hydrolase 13 family.</text>
</comment>
<feature type="domain" description="Glycosyl hydrolase family 13 catalytic" evidence="18">
    <location>
        <begin position="28"/>
        <end position="391"/>
    </location>
</feature>
<dbReference type="InterPro" id="IPR006046">
    <property type="entry name" value="Alpha_amylase"/>
</dbReference>
<keyword evidence="16" id="KW-0732">Signal</keyword>
<feature type="domain" description="Glycosyl hydrolase family 13 catalytic" evidence="18">
    <location>
        <begin position="947"/>
        <end position="1301"/>
    </location>
</feature>
<dbReference type="InterPro" id="IPR013780">
    <property type="entry name" value="Glyco_hydro_b"/>
</dbReference>
<comment type="subunit">
    <text evidence="5">Monomer.</text>
</comment>
<dbReference type="Proteomes" id="UP000719412">
    <property type="component" value="Unassembled WGS sequence"/>
</dbReference>
<evidence type="ECO:0000313" key="19">
    <source>
        <dbReference type="EMBL" id="KAH0812418.1"/>
    </source>
</evidence>
<accession>A0A8J6HEW5</accession>
<dbReference type="Pfam" id="PF02806">
    <property type="entry name" value="Alpha-amylase_C"/>
    <property type="match status" value="3"/>
</dbReference>
<dbReference type="Pfam" id="PF00128">
    <property type="entry name" value="Alpha-amylase"/>
    <property type="match status" value="3"/>
</dbReference>
<evidence type="ECO:0000256" key="10">
    <source>
        <dbReference type="ARBA" id="ARBA00023157"/>
    </source>
</evidence>
<evidence type="ECO:0000259" key="18">
    <source>
        <dbReference type="SMART" id="SM00642"/>
    </source>
</evidence>
<keyword evidence="10" id="KW-1015">Disulfide bond</keyword>
<evidence type="ECO:0000256" key="2">
    <source>
        <dbReference type="ARBA" id="ARBA00001913"/>
    </source>
</evidence>
<comment type="cofactor">
    <cofactor evidence="2">
        <name>Ca(2+)</name>
        <dbReference type="ChEBI" id="CHEBI:29108"/>
    </cofactor>
</comment>
<dbReference type="SUPFAM" id="SSF51445">
    <property type="entry name" value="(Trans)glycosidases"/>
    <property type="match status" value="3"/>
</dbReference>
<dbReference type="InterPro" id="IPR006047">
    <property type="entry name" value="GH13_cat_dom"/>
</dbReference>
<feature type="region of interest" description="Disordered" evidence="15">
    <location>
        <begin position="801"/>
        <end position="821"/>
    </location>
</feature>
<proteinExistence type="inferred from homology"/>
<feature type="domain" description="Alpha-amylase C-terminal" evidence="17">
    <location>
        <begin position="1310"/>
        <end position="1397"/>
    </location>
</feature>
<evidence type="ECO:0000256" key="7">
    <source>
        <dbReference type="ARBA" id="ARBA00022723"/>
    </source>
</evidence>
<reference evidence="19" key="1">
    <citation type="journal article" date="2020" name="J Insects Food Feed">
        <title>The yellow mealworm (Tenebrio molitor) genome: a resource for the emerging insects as food and feed industry.</title>
        <authorList>
            <person name="Eriksson T."/>
            <person name="Andere A."/>
            <person name="Kelstrup H."/>
            <person name="Emery V."/>
            <person name="Picard C."/>
        </authorList>
    </citation>
    <scope>NUCLEOTIDE SEQUENCE</scope>
    <source>
        <strain evidence="19">Stoneville</strain>
        <tissue evidence="19">Whole head</tissue>
    </source>
</reference>
<gene>
    <name evidence="19" type="ORF">GEV33_010369</name>
</gene>
<evidence type="ECO:0000256" key="3">
    <source>
        <dbReference type="ARBA" id="ARBA00001923"/>
    </source>
</evidence>
<keyword evidence="7" id="KW-0479">Metal-binding</keyword>
<dbReference type="CDD" id="cd11317">
    <property type="entry name" value="AmyAc_bac_euk_AmyA"/>
    <property type="match status" value="3"/>
</dbReference>
<feature type="domain" description="Alpha-amylase C-terminal" evidence="17">
    <location>
        <begin position="400"/>
        <end position="487"/>
    </location>
</feature>
<keyword evidence="11" id="KW-0868">Chloride</keyword>